<feature type="non-terminal residue" evidence="2">
    <location>
        <position position="53"/>
    </location>
</feature>
<evidence type="ECO:0000256" key="1">
    <source>
        <dbReference type="SAM" id="MobiDB-lite"/>
    </source>
</evidence>
<proteinExistence type="predicted"/>
<name>A0A699VGI6_TANCI</name>
<sequence length="53" mass="6035">EEKIGDEEIMNEEEDDEVTKDLYDDVTLNLGIEDTKMTNADQGTSEQQNASQR</sequence>
<feature type="compositionally biased region" description="Polar residues" evidence="1">
    <location>
        <begin position="37"/>
        <end position="53"/>
    </location>
</feature>
<feature type="region of interest" description="Disordered" evidence="1">
    <location>
        <begin position="34"/>
        <end position="53"/>
    </location>
</feature>
<comment type="caution">
    <text evidence="2">The sequence shown here is derived from an EMBL/GenBank/DDBJ whole genome shotgun (WGS) entry which is preliminary data.</text>
</comment>
<evidence type="ECO:0000313" key="2">
    <source>
        <dbReference type="EMBL" id="GFD32488.1"/>
    </source>
</evidence>
<dbReference type="AlphaFoldDB" id="A0A699VGI6"/>
<accession>A0A699VGI6</accession>
<dbReference type="EMBL" id="BKCJ011424846">
    <property type="protein sequence ID" value="GFD32488.1"/>
    <property type="molecule type" value="Genomic_DNA"/>
</dbReference>
<gene>
    <name evidence="2" type="ORF">Tci_904457</name>
</gene>
<protein>
    <submittedName>
        <fullName evidence="2">Uncharacterized protein</fullName>
    </submittedName>
</protein>
<feature type="non-terminal residue" evidence="2">
    <location>
        <position position="1"/>
    </location>
</feature>
<reference evidence="2" key="1">
    <citation type="journal article" date="2019" name="Sci. Rep.">
        <title>Draft genome of Tanacetum cinerariifolium, the natural source of mosquito coil.</title>
        <authorList>
            <person name="Yamashiro T."/>
            <person name="Shiraishi A."/>
            <person name="Satake H."/>
            <person name="Nakayama K."/>
        </authorList>
    </citation>
    <scope>NUCLEOTIDE SEQUENCE</scope>
</reference>
<organism evidence="2">
    <name type="scientific">Tanacetum cinerariifolium</name>
    <name type="common">Dalmatian daisy</name>
    <name type="synonym">Chrysanthemum cinerariifolium</name>
    <dbReference type="NCBI Taxonomy" id="118510"/>
    <lineage>
        <taxon>Eukaryota</taxon>
        <taxon>Viridiplantae</taxon>
        <taxon>Streptophyta</taxon>
        <taxon>Embryophyta</taxon>
        <taxon>Tracheophyta</taxon>
        <taxon>Spermatophyta</taxon>
        <taxon>Magnoliopsida</taxon>
        <taxon>eudicotyledons</taxon>
        <taxon>Gunneridae</taxon>
        <taxon>Pentapetalae</taxon>
        <taxon>asterids</taxon>
        <taxon>campanulids</taxon>
        <taxon>Asterales</taxon>
        <taxon>Asteraceae</taxon>
        <taxon>Asteroideae</taxon>
        <taxon>Anthemideae</taxon>
        <taxon>Anthemidinae</taxon>
        <taxon>Tanacetum</taxon>
    </lineage>
</organism>